<name>A0A5K4FE44_SCHMA</name>
<keyword evidence="1" id="KW-1185">Reference proteome</keyword>
<protein>
    <submittedName>
        <fullName evidence="2">ALIX_LYPXL_bnd domain-containing protein</fullName>
    </submittedName>
</protein>
<sequence>MRNKSGEYPSAIIILGDLVQTEKEARNTSDSNKRGILEREVEDLINGINALEASPELKAAEERNLDTTDKYFNALRDLVQTEKEARNTSDSNKRGILEREVEDLINEINALEASPKFKAAEERNLDTTDKYFNALNDHLEILKNLEIQRIDVLELLSSKERIQMYESILQEELNSV</sequence>
<dbReference type="Proteomes" id="UP000008854">
    <property type="component" value="Unassembled WGS sequence"/>
</dbReference>
<dbReference type="InParanoid" id="A0A5K4FE44"/>
<evidence type="ECO:0000313" key="2">
    <source>
        <dbReference type="WBParaSite" id="Smp_346710.1"/>
    </source>
</evidence>
<evidence type="ECO:0000313" key="1">
    <source>
        <dbReference type="Proteomes" id="UP000008854"/>
    </source>
</evidence>
<reference evidence="2" key="2">
    <citation type="submission" date="2019-11" db="UniProtKB">
        <authorList>
            <consortium name="WormBaseParasite"/>
        </authorList>
    </citation>
    <scope>IDENTIFICATION</scope>
    <source>
        <strain evidence="2">Puerto Rican</strain>
    </source>
</reference>
<dbReference type="AlphaFoldDB" id="A0A5K4FE44"/>
<dbReference type="WBParaSite" id="Smp_346710.1">
    <property type="protein sequence ID" value="Smp_346710.1"/>
    <property type="gene ID" value="Smp_346710"/>
</dbReference>
<proteinExistence type="predicted"/>
<organism evidence="1 2">
    <name type="scientific">Schistosoma mansoni</name>
    <name type="common">Blood fluke</name>
    <dbReference type="NCBI Taxonomy" id="6183"/>
    <lineage>
        <taxon>Eukaryota</taxon>
        <taxon>Metazoa</taxon>
        <taxon>Spiralia</taxon>
        <taxon>Lophotrochozoa</taxon>
        <taxon>Platyhelminthes</taxon>
        <taxon>Trematoda</taxon>
        <taxon>Digenea</taxon>
        <taxon>Strigeidida</taxon>
        <taxon>Schistosomatoidea</taxon>
        <taxon>Schistosomatidae</taxon>
        <taxon>Schistosoma</taxon>
    </lineage>
</organism>
<reference evidence="1" key="1">
    <citation type="journal article" date="2012" name="PLoS Negl. Trop. Dis.">
        <title>A systematically improved high quality genome and transcriptome of the human blood fluke Schistosoma mansoni.</title>
        <authorList>
            <person name="Protasio A.V."/>
            <person name="Tsai I.J."/>
            <person name="Babbage A."/>
            <person name="Nichol S."/>
            <person name="Hunt M."/>
            <person name="Aslett M.A."/>
            <person name="De Silva N."/>
            <person name="Velarde G.S."/>
            <person name="Anderson T.J."/>
            <person name="Clark R.C."/>
            <person name="Davidson C."/>
            <person name="Dillon G.P."/>
            <person name="Holroyd N.E."/>
            <person name="LoVerde P.T."/>
            <person name="Lloyd C."/>
            <person name="McQuillan J."/>
            <person name="Oliveira G."/>
            <person name="Otto T.D."/>
            <person name="Parker-Manuel S.J."/>
            <person name="Quail M.A."/>
            <person name="Wilson R.A."/>
            <person name="Zerlotini A."/>
            <person name="Dunne D.W."/>
            <person name="Berriman M."/>
        </authorList>
    </citation>
    <scope>NUCLEOTIDE SEQUENCE [LARGE SCALE GENOMIC DNA]</scope>
    <source>
        <strain evidence="1">Puerto Rican</strain>
    </source>
</reference>
<accession>A0A5K4FE44</accession>